<accession>A0A0F9K0E6</accession>
<protein>
    <submittedName>
        <fullName evidence="2">Uncharacterized protein</fullName>
    </submittedName>
</protein>
<dbReference type="EMBL" id="LAZR01010214">
    <property type="protein sequence ID" value="KKM68181.1"/>
    <property type="molecule type" value="Genomic_DNA"/>
</dbReference>
<feature type="non-terminal residue" evidence="2">
    <location>
        <position position="1"/>
    </location>
</feature>
<keyword evidence="1" id="KW-1133">Transmembrane helix</keyword>
<gene>
    <name evidence="2" type="ORF">LCGC14_1463550</name>
</gene>
<sequence length="106" mass="12374">RGIRMTEQIPTPEEILKEPTLNLEQVALLITPRLDEIDKKLSEIEEQNKDTVLKFLKDLEQEAVKRKAAIWSNRKQKAKKWLSELVKYGGAGTIISAFYQIFIREY</sequence>
<feature type="transmembrane region" description="Helical" evidence="1">
    <location>
        <begin position="85"/>
        <end position="103"/>
    </location>
</feature>
<proteinExistence type="predicted"/>
<organism evidence="2">
    <name type="scientific">marine sediment metagenome</name>
    <dbReference type="NCBI Taxonomy" id="412755"/>
    <lineage>
        <taxon>unclassified sequences</taxon>
        <taxon>metagenomes</taxon>
        <taxon>ecological metagenomes</taxon>
    </lineage>
</organism>
<reference evidence="2" key="1">
    <citation type="journal article" date="2015" name="Nature">
        <title>Complex archaea that bridge the gap between prokaryotes and eukaryotes.</title>
        <authorList>
            <person name="Spang A."/>
            <person name="Saw J.H."/>
            <person name="Jorgensen S.L."/>
            <person name="Zaremba-Niedzwiedzka K."/>
            <person name="Martijn J."/>
            <person name="Lind A.E."/>
            <person name="van Eijk R."/>
            <person name="Schleper C."/>
            <person name="Guy L."/>
            <person name="Ettema T.J."/>
        </authorList>
    </citation>
    <scope>NUCLEOTIDE SEQUENCE</scope>
</reference>
<keyword evidence="1" id="KW-0472">Membrane</keyword>
<evidence type="ECO:0000313" key="2">
    <source>
        <dbReference type="EMBL" id="KKM68181.1"/>
    </source>
</evidence>
<comment type="caution">
    <text evidence="2">The sequence shown here is derived from an EMBL/GenBank/DDBJ whole genome shotgun (WGS) entry which is preliminary data.</text>
</comment>
<keyword evidence="1" id="KW-0812">Transmembrane</keyword>
<dbReference type="AlphaFoldDB" id="A0A0F9K0E6"/>
<name>A0A0F9K0E6_9ZZZZ</name>
<evidence type="ECO:0000256" key="1">
    <source>
        <dbReference type="SAM" id="Phobius"/>
    </source>
</evidence>